<feature type="signal peptide" evidence="1">
    <location>
        <begin position="1"/>
        <end position="36"/>
    </location>
</feature>
<organism evidence="2 3">
    <name type="scientific">Flavobacterium noncentrifugens</name>
    <dbReference type="NCBI Taxonomy" id="1128970"/>
    <lineage>
        <taxon>Bacteria</taxon>
        <taxon>Pseudomonadati</taxon>
        <taxon>Bacteroidota</taxon>
        <taxon>Flavobacteriia</taxon>
        <taxon>Flavobacteriales</taxon>
        <taxon>Flavobacteriaceae</taxon>
        <taxon>Flavobacterium</taxon>
    </lineage>
</organism>
<evidence type="ECO:0000313" key="2">
    <source>
        <dbReference type="EMBL" id="SDJ95932.1"/>
    </source>
</evidence>
<evidence type="ECO:0008006" key="4">
    <source>
        <dbReference type="Google" id="ProtNLM"/>
    </source>
</evidence>
<dbReference type="OrthoDB" id="828029at2"/>
<dbReference type="AlphaFoldDB" id="A0A1G8XZH7"/>
<dbReference type="Gene3D" id="3.40.190.10">
    <property type="entry name" value="Periplasmic binding protein-like II"/>
    <property type="match status" value="1"/>
</dbReference>
<evidence type="ECO:0000313" key="3">
    <source>
        <dbReference type="Proteomes" id="UP000199580"/>
    </source>
</evidence>
<reference evidence="2 3" key="1">
    <citation type="submission" date="2016-10" db="EMBL/GenBank/DDBJ databases">
        <authorList>
            <person name="de Groot N.N."/>
        </authorList>
    </citation>
    <scope>NUCLEOTIDE SEQUENCE [LARGE SCALE GENOMIC DNA]</scope>
    <source>
        <strain evidence="2 3">CGMCC 1.10076</strain>
    </source>
</reference>
<evidence type="ECO:0000256" key="1">
    <source>
        <dbReference type="SAM" id="SignalP"/>
    </source>
</evidence>
<keyword evidence="1" id="KW-0732">Signal</keyword>
<dbReference type="STRING" id="1128970.SAMN04487935_2129"/>
<keyword evidence="3" id="KW-1185">Reference proteome</keyword>
<dbReference type="EMBL" id="FNEZ01000003">
    <property type="protein sequence ID" value="SDJ95932.1"/>
    <property type="molecule type" value="Genomic_DNA"/>
</dbReference>
<protein>
    <recommendedName>
        <fullName evidence="4">PBP superfamily domain-containing protein</fullName>
    </recommendedName>
</protein>
<gene>
    <name evidence="2" type="ORF">SAMN04487935_2129</name>
</gene>
<dbReference type="PROSITE" id="PS51257">
    <property type="entry name" value="PROKAR_LIPOPROTEIN"/>
    <property type="match status" value="1"/>
</dbReference>
<dbReference type="Proteomes" id="UP000199580">
    <property type="component" value="Unassembled WGS sequence"/>
</dbReference>
<feature type="chain" id="PRO_5011597781" description="PBP superfamily domain-containing protein" evidence="1">
    <location>
        <begin position="37"/>
        <end position="160"/>
    </location>
</feature>
<sequence length="160" mass="17461">MKRTTLISVFTGKNAFIQYSFLIACLLFTLAGNAQQATLTAIGNVSGAPAEMKQSELKSVLMGETQRWKNGKRVVIALMKTNTPLGKTTSSKIYDMTGDELNKYWLSLVFQGKSQAPVFFTSVSELQNFVAQNPGAIGIIDKPMAVNDVRSVMIDGKPSF</sequence>
<dbReference type="SUPFAM" id="SSF53850">
    <property type="entry name" value="Periplasmic binding protein-like II"/>
    <property type="match status" value="1"/>
</dbReference>
<proteinExistence type="predicted"/>
<name>A0A1G8XZH7_9FLAO</name>
<accession>A0A1G8XZH7</accession>
<dbReference type="RefSeq" id="WP_091395020.1">
    <property type="nucleotide sequence ID" value="NZ_BKAI01000011.1"/>
</dbReference>